<evidence type="ECO:0000256" key="6">
    <source>
        <dbReference type="ARBA" id="ARBA00022989"/>
    </source>
</evidence>
<proteinExistence type="evidence at transcript level"/>
<dbReference type="GO" id="GO:0005549">
    <property type="term" value="F:odorant binding"/>
    <property type="evidence" value="ECO:0007669"/>
    <property type="project" value="InterPro"/>
</dbReference>
<dbReference type="GO" id="GO:0004984">
    <property type="term" value="F:olfactory receptor activity"/>
    <property type="evidence" value="ECO:0007669"/>
    <property type="project" value="InterPro"/>
</dbReference>
<sequence>MDVIILLVSTINTASIWIIRMVHIAVFERDFHKLAVQVGHDFAEFLTWQDVPVIRAKCRRVRRFTLGVVWFGVSACSYFLVSPVSPEGLPFILALPYDATTPLGFAVSWLFCAVTCLYTVMITMALDALNVTLITQLRIQLTLLSRKIVDLAKGTSEKTADPNGEIHSRLKKCIRHHQTIIRNADLLESTLGAMLLGQSISIGASTCFQMFQLATTSNGLKQVGKSVCYLCEMFSELFVYCWFGDDLITESQKVAVAVYDAVPSLQECPLPIKRSLMLLMNRAQRPLSITARGFFPLCRESFVSVANVSYSFFALLRNFRKDDE</sequence>
<keyword evidence="9" id="KW-0807">Transducer</keyword>
<evidence type="ECO:0000256" key="8">
    <source>
        <dbReference type="ARBA" id="ARBA00023170"/>
    </source>
</evidence>
<dbReference type="EMBL" id="MH196326">
    <property type="protein sequence ID" value="QAB43933.1"/>
    <property type="molecule type" value="mRNA"/>
</dbReference>
<keyword evidence="8 11" id="KW-0675">Receptor</keyword>
<keyword evidence="2" id="KW-1003">Cell membrane</keyword>
<organism evidence="11">
    <name type="scientific">Oedaleus asiaticus</name>
    <dbReference type="NCBI Taxonomy" id="244712"/>
    <lineage>
        <taxon>Eukaryota</taxon>
        <taxon>Metazoa</taxon>
        <taxon>Ecdysozoa</taxon>
        <taxon>Arthropoda</taxon>
        <taxon>Hexapoda</taxon>
        <taxon>Insecta</taxon>
        <taxon>Pterygota</taxon>
        <taxon>Neoptera</taxon>
        <taxon>Polyneoptera</taxon>
        <taxon>Orthoptera</taxon>
        <taxon>Caelifera</taxon>
        <taxon>Acrididea</taxon>
        <taxon>Acridomorpha</taxon>
        <taxon>Acridoidea</taxon>
        <taxon>Acrididae</taxon>
        <taxon>Oedipodinae</taxon>
        <taxon>Oedaleus</taxon>
    </lineage>
</organism>
<dbReference type="PANTHER" id="PTHR21137">
    <property type="entry name" value="ODORANT RECEPTOR"/>
    <property type="match status" value="1"/>
</dbReference>
<evidence type="ECO:0000256" key="7">
    <source>
        <dbReference type="ARBA" id="ARBA00023136"/>
    </source>
</evidence>
<dbReference type="AlphaFoldDB" id="A0A410HX46"/>
<evidence type="ECO:0000256" key="5">
    <source>
        <dbReference type="ARBA" id="ARBA00022725"/>
    </source>
</evidence>
<protein>
    <submittedName>
        <fullName evidence="11">Olfactory receptor OR54</fullName>
    </submittedName>
</protein>
<evidence type="ECO:0000256" key="10">
    <source>
        <dbReference type="SAM" id="Phobius"/>
    </source>
</evidence>
<feature type="transmembrane region" description="Helical" evidence="10">
    <location>
        <begin position="105"/>
        <end position="129"/>
    </location>
</feature>
<comment type="subcellular location">
    <subcellularLocation>
        <location evidence="1">Cell membrane</location>
        <topology evidence="1">Multi-pass membrane protein</topology>
    </subcellularLocation>
</comment>
<accession>A0A410HX46</accession>
<keyword evidence="7 10" id="KW-0472">Membrane</keyword>
<keyword evidence="6 10" id="KW-1133">Transmembrane helix</keyword>
<feature type="transmembrane region" description="Helical" evidence="10">
    <location>
        <begin position="64"/>
        <end position="85"/>
    </location>
</feature>
<evidence type="ECO:0000256" key="3">
    <source>
        <dbReference type="ARBA" id="ARBA00022606"/>
    </source>
</evidence>
<dbReference type="Pfam" id="PF02949">
    <property type="entry name" value="7tm_6"/>
    <property type="match status" value="1"/>
</dbReference>
<evidence type="ECO:0000256" key="4">
    <source>
        <dbReference type="ARBA" id="ARBA00022692"/>
    </source>
</evidence>
<dbReference type="GO" id="GO:0007165">
    <property type="term" value="P:signal transduction"/>
    <property type="evidence" value="ECO:0007669"/>
    <property type="project" value="UniProtKB-KW"/>
</dbReference>
<evidence type="ECO:0000256" key="1">
    <source>
        <dbReference type="ARBA" id="ARBA00004651"/>
    </source>
</evidence>
<dbReference type="InterPro" id="IPR004117">
    <property type="entry name" value="7tm6_olfct_rcpt"/>
</dbReference>
<keyword evidence="4 10" id="KW-0812">Transmembrane</keyword>
<name>A0A410HX46_9ORTH</name>
<feature type="transmembrane region" description="Helical" evidence="10">
    <location>
        <begin position="6"/>
        <end position="27"/>
    </location>
</feature>
<dbReference type="GO" id="GO:0005886">
    <property type="term" value="C:plasma membrane"/>
    <property type="evidence" value="ECO:0007669"/>
    <property type="project" value="UniProtKB-SubCell"/>
</dbReference>
<evidence type="ECO:0000313" key="11">
    <source>
        <dbReference type="EMBL" id="QAB43933.1"/>
    </source>
</evidence>
<evidence type="ECO:0000256" key="2">
    <source>
        <dbReference type="ARBA" id="ARBA00022475"/>
    </source>
</evidence>
<keyword evidence="5" id="KW-0552">Olfaction</keyword>
<reference evidence="11" key="1">
    <citation type="submission" date="2018-04" db="EMBL/GenBank/DDBJ databases">
        <title>Identification and expression profiles of candidate chemosensory membrane proteins in the band-winged grasshopper, Oedaleus asiaticus.</title>
        <authorList>
            <person name="Zhou Y."/>
            <person name="Pang B."/>
        </authorList>
    </citation>
    <scope>NUCLEOTIDE SEQUENCE</scope>
</reference>
<keyword evidence="3" id="KW-0716">Sensory transduction</keyword>
<evidence type="ECO:0000256" key="9">
    <source>
        <dbReference type="ARBA" id="ARBA00023224"/>
    </source>
</evidence>
<dbReference type="PANTHER" id="PTHR21137:SF3">
    <property type="entry name" value="ODORANT RECEPTOR 30A-RELATED"/>
    <property type="match status" value="1"/>
</dbReference>